<organism evidence="3 4">
    <name type="scientific">Piscirickettsia litoralis</name>
    <dbReference type="NCBI Taxonomy" id="1891921"/>
    <lineage>
        <taxon>Bacteria</taxon>
        <taxon>Pseudomonadati</taxon>
        <taxon>Pseudomonadota</taxon>
        <taxon>Gammaproteobacteria</taxon>
        <taxon>Thiotrichales</taxon>
        <taxon>Piscirickettsiaceae</taxon>
        <taxon>Piscirickettsia</taxon>
    </lineage>
</organism>
<dbReference type="PANTHER" id="PTHR33713">
    <property type="entry name" value="ANTITOXIN YAFN-RELATED"/>
    <property type="match status" value="1"/>
</dbReference>
<comment type="similarity">
    <text evidence="1 2">Belongs to the phD/YefM antitoxin family.</text>
</comment>
<evidence type="ECO:0000256" key="2">
    <source>
        <dbReference type="RuleBase" id="RU362080"/>
    </source>
</evidence>
<accession>A0ABX3A4G9</accession>
<evidence type="ECO:0000313" key="4">
    <source>
        <dbReference type="Proteomes" id="UP000094329"/>
    </source>
</evidence>
<protein>
    <recommendedName>
        <fullName evidence="2">Antitoxin</fullName>
    </recommendedName>
</protein>
<dbReference type="Pfam" id="PF02604">
    <property type="entry name" value="PhdYeFM_antitox"/>
    <property type="match status" value="1"/>
</dbReference>
<dbReference type="InterPro" id="IPR051405">
    <property type="entry name" value="phD/YefM_antitoxin"/>
</dbReference>
<evidence type="ECO:0000256" key="1">
    <source>
        <dbReference type="ARBA" id="ARBA00009981"/>
    </source>
</evidence>
<dbReference type="NCBIfam" id="TIGR01552">
    <property type="entry name" value="phd_fam"/>
    <property type="match status" value="1"/>
</dbReference>
<comment type="caution">
    <text evidence="3">The sequence shown here is derived from an EMBL/GenBank/DDBJ whole genome shotgun (WGS) entry which is preliminary data.</text>
</comment>
<dbReference type="InterPro" id="IPR036165">
    <property type="entry name" value="YefM-like_sf"/>
</dbReference>
<dbReference type="SUPFAM" id="SSF143120">
    <property type="entry name" value="YefM-like"/>
    <property type="match status" value="1"/>
</dbReference>
<dbReference type="InterPro" id="IPR006442">
    <property type="entry name" value="Antitoxin_Phd/YefM"/>
</dbReference>
<proteinExistence type="inferred from homology"/>
<dbReference type="Proteomes" id="UP000094329">
    <property type="component" value="Unassembled WGS sequence"/>
</dbReference>
<comment type="function">
    <text evidence="2">Antitoxin component of a type II toxin-antitoxin (TA) system.</text>
</comment>
<reference evidence="3 4" key="1">
    <citation type="submission" date="2016-08" db="EMBL/GenBank/DDBJ databases">
        <title>Draft genome sequence of Candidatus Piscirickettsia litoralis, from seawater.</title>
        <authorList>
            <person name="Wan X."/>
            <person name="Lee A.J."/>
            <person name="Hou S."/>
            <person name="Donachie S.P."/>
        </authorList>
    </citation>
    <scope>NUCLEOTIDE SEQUENCE [LARGE SCALE GENOMIC DNA]</scope>
    <source>
        <strain evidence="3 4">Y2</strain>
    </source>
</reference>
<evidence type="ECO:0000313" key="3">
    <source>
        <dbReference type="EMBL" id="ODN41009.1"/>
    </source>
</evidence>
<name>A0ABX3A4G9_9GAMM</name>
<sequence>MARIYAEHTASLTEAKNSIGQLLRQAKEEDAPIALFNRNHPEGYLIAQDTFEKLMNLVDDLSLQLETRKRLEEPRDLIEVDLDDL</sequence>
<dbReference type="PANTHER" id="PTHR33713:SF10">
    <property type="entry name" value="ANTITOXIN YAFN"/>
    <property type="match status" value="1"/>
</dbReference>
<dbReference type="EMBL" id="MDTU01000008">
    <property type="protein sequence ID" value="ODN41009.1"/>
    <property type="molecule type" value="Genomic_DNA"/>
</dbReference>
<dbReference type="RefSeq" id="WP_069314521.1">
    <property type="nucleotide sequence ID" value="NZ_MDTU01000008.1"/>
</dbReference>
<keyword evidence="4" id="KW-1185">Reference proteome</keyword>
<gene>
    <name evidence="3" type="ORF">BGC07_18430</name>
</gene>